<feature type="transmembrane region" description="Helical" evidence="1">
    <location>
        <begin position="21"/>
        <end position="39"/>
    </location>
</feature>
<sequence length="93" mass="10383">MPRQGKHRESYKKKRIYKPKTRASSTIWSGGSIIIWAALKFALRSLAANAASLVQTIGGLTFLSLLSGLRYSTSRSSSRPPCFRHLFGKQKLD</sequence>
<keyword evidence="3" id="KW-1185">Reference proteome</keyword>
<accession>A0ABR2FU27</accession>
<keyword evidence="1" id="KW-0472">Membrane</keyword>
<dbReference type="Proteomes" id="UP001472677">
    <property type="component" value="Unassembled WGS sequence"/>
</dbReference>
<evidence type="ECO:0000313" key="2">
    <source>
        <dbReference type="EMBL" id="KAK8587755.1"/>
    </source>
</evidence>
<evidence type="ECO:0000256" key="1">
    <source>
        <dbReference type="SAM" id="Phobius"/>
    </source>
</evidence>
<comment type="caution">
    <text evidence="2">The sequence shown here is derived from an EMBL/GenBank/DDBJ whole genome shotgun (WGS) entry which is preliminary data.</text>
</comment>
<keyword evidence="1" id="KW-0812">Transmembrane</keyword>
<dbReference type="EMBL" id="JBBPBM010000004">
    <property type="protein sequence ID" value="KAK8587755.1"/>
    <property type="molecule type" value="Genomic_DNA"/>
</dbReference>
<keyword evidence="1" id="KW-1133">Transmembrane helix</keyword>
<reference evidence="2 3" key="1">
    <citation type="journal article" date="2024" name="G3 (Bethesda)">
        <title>Genome assembly of Hibiscus sabdariffa L. provides insights into metabolisms of medicinal natural products.</title>
        <authorList>
            <person name="Kim T."/>
        </authorList>
    </citation>
    <scope>NUCLEOTIDE SEQUENCE [LARGE SCALE GENOMIC DNA]</scope>
    <source>
        <strain evidence="2">TK-2024</strain>
        <tissue evidence="2">Old leaves</tissue>
    </source>
</reference>
<protein>
    <submittedName>
        <fullName evidence="2">Uncharacterized protein</fullName>
    </submittedName>
</protein>
<organism evidence="2 3">
    <name type="scientific">Hibiscus sabdariffa</name>
    <name type="common">roselle</name>
    <dbReference type="NCBI Taxonomy" id="183260"/>
    <lineage>
        <taxon>Eukaryota</taxon>
        <taxon>Viridiplantae</taxon>
        <taxon>Streptophyta</taxon>
        <taxon>Embryophyta</taxon>
        <taxon>Tracheophyta</taxon>
        <taxon>Spermatophyta</taxon>
        <taxon>Magnoliopsida</taxon>
        <taxon>eudicotyledons</taxon>
        <taxon>Gunneridae</taxon>
        <taxon>Pentapetalae</taxon>
        <taxon>rosids</taxon>
        <taxon>malvids</taxon>
        <taxon>Malvales</taxon>
        <taxon>Malvaceae</taxon>
        <taxon>Malvoideae</taxon>
        <taxon>Hibiscus</taxon>
    </lineage>
</organism>
<feature type="transmembrane region" description="Helical" evidence="1">
    <location>
        <begin position="45"/>
        <end position="69"/>
    </location>
</feature>
<gene>
    <name evidence="2" type="ORF">V6N12_022233</name>
</gene>
<evidence type="ECO:0000313" key="3">
    <source>
        <dbReference type="Proteomes" id="UP001472677"/>
    </source>
</evidence>
<proteinExistence type="predicted"/>
<name>A0ABR2FU27_9ROSI</name>